<keyword evidence="1" id="KW-0732">Signal</keyword>
<dbReference type="GO" id="GO:0004252">
    <property type="term" value="F:serine-type endopeptidase activity"/>
    <property type="evidence" value="ECO:0007669"/>
    <property type="project" value="InterPro"/>
</dbReference>
<feature type="chain" id="PRO_5040851069" evidence="1">
    <location>
        <begin position="39"/>
        <end position="414"/>
    </location>
</feature>
<evidence type="ECO:0000259" key="2">
    <source>
        <dbReference type="PROSITE" id="PS51695"/>
    </source>
</evidence>
<sequence length="414" mass="41257">MTRTVGWPARPRSARRTSLWCVAAAAALLLLPAAPATASPAPVRAVCGPADPGAVHCLAQVRTDVHAGLGVRGPNARSTALAELPPGYGPSELRAAYRLPAEGGTGQTIAVVEAGDDPQAEADLAVYRTTFGLPPCTTANGCFRKANQRGDAAPLPPDLGWGVEAALDLDAASALCPSCHLLLVEADQAAGDTLAASVDTAAALGATEISNSYAASESNQNAAFAAHYTHPGVAVVASSGDAGYGIPSVPAAYQSVITAGGTTLTADPGSARGWTESAWEGAGSGCSAWVDKPAWQHDPNCPGRMTSDVSMDADPETGLAVYTTDETGGQAAGWSVVGGTSASSPMLAAVIALAGHPARFPDASRLYTAAAGLTDVATGSNAAGTDCGGDYQCTAVPGYDGPTGNGTPLGLTAF</sequence>
<dbReference type="PANTHER" id="PTHR14218">
    <property type="entry name" value="PROTEASE S8 TRIPEPTIDYL PEPTIDASE I CLN2"/>
    <property type="match status" value="1"/>
</dbReference>
<protein>
    <submittedName>
        <fullName evidence="3">Peptidase S53 domain-containing protein</fullName>
    </submittedName>
</protein>
<organism evidence="3 4">
    <name type="scientific">Actinacidiphila bryophytorum</name>
    <dbReference type="NCBI Taxonomy" id="1436133"/>
    <lineage>
        <taxon>Bacteria</taxon>
        <taxon>Bacillati</taxon>
        <taxon>Actinomycetota</taxon>
        <taxon>Actinomycetes</taxon>
        <taxon>Kitasatosporales</taxon>
        <taxon>Streptomycetaceae</taxon>
        <taxon>Actinacidiphila</taxon>
    </lineage>
</organism>
<name>A0A9W4H1B8_9ACTN</name>
<evidence type="ECO:0000256" key="1">
    <source>
        <dbReference type="SAM" id="SignalP"/>
    </source>
</evidence>
<dbReference type="InterPro" id="IPR036852">
    <property type="entry name" value="Peptidase_S8/S53_dom_sf"/>
</dbReference>
<proteinExistence type="predicted"/>
<dbReference type="PANTHER" id="PTHR14218:SF15">
    <property type="entry name" value="TRIPEPTIDYL-PEPTIDASE 1"/>
    <property type="match status" value="1"/>
</dbReference>
<reference evidence="3" key="1">
    <citation type="submission" date="2021-06" db="EMBL/GenBank/DDBJ databases">
        <authorList>
            <person name="Arsene-Ploetze F."/>
        </authorList>
    </citation>
    <scope>NUCLEOTIDE SEQUENCE</scope>
    <source>
        <strain evidence="3">SBRY1</strain>
    </source>
</reference>
<feature type="domain" description="Peptidase S53" evidence="2">
    <location>
        <begin position="87"/>
        <end position="414"/>
    </location>
</feature>
<accession>A0A9W4H1B8</accession>
<feature type="signal peptide" evidence="1">
    <location>
        <begin position="1"/>
        <end position="38"/>
    </location>
</feature>
<evidence type="ECO:0000313" key="4">
    <source>
        <dbReference type="Proteomes" id="UP001153328"/>
    </source>
</evidence>
<dbReference type="RefSeq" id="WP_240165034.1">
    <property type="nucleotide sequence ID" value="NZ_CAJVAX010000017.1"/>
</dbReference>
<dbReference type="PROSITE" id="PS51695">
    <property type="entry name" value="SEDOLISIN"/>
    <property type="match status" value="1"/>
</dbReference>
<dbReference type="InterPro" id="IPR030400">
    <property type="entry name" value="Sedolisin_dom"/>
</dbReference>
<dbReference type="GO" id="GO:0008240">
    <property type="term" value="F:tripeptidyl-peptidase activity"/>
    <property type="evidence" value="ECO:0007669"/>
    <property type="project" value="TreeGrafter"/>
</dbReference>
<dbReference type="SUPFAM" id="SSF52743">
    <property type="entry name" value="Subtilisin-like"/>
    <property type="match status" value="1"/>
</dbReference>
<comment type="caution">
    <text evidence="3">The sequence shown here is derived from an EMBL/GenBank/DDBJ whole genome shotgun (WGS) entry which is preliminary data.</text>
</comment>
<dbReference type="Gene3D" id="3.40.50.200">
    <property type="entry name" value="Peptidase S8/S53 domain"/>
    <property type="match status" value="1"/>
</dbReference>
<dbReference type="Proteomes" id="UP001153328">
    <property type="component" value="Unassembled WGS sequence"/>
</dbReference>
<dbReference type="InterPro" id="IPR050819">
    <property type="entry name" value="Tripeptidyl-peptidase_I"/>
</dbReference>
<dbReference type="GO" id="GO:0006508">
    <property type="term" value="P:proteolysis"/>
    <property type="evidence" value="ECO:0007669"/>
    <property type="project" value="InterPro"/>
</dbReference>
<evidence type="ECO:0000313" key="3">
    <source>
        <dbReference type="EMBL" id="CAG7641605.1"/>
    </source>
</evidence>
<dbReference type="AlphaFoldDB" id="A0A9W4H1B8"/>
<dbReference type="EMBL" id="CAJVAX010000017">
    <property type="protein sequence ID" value="CAG7641605.1"/>
    <property type="molecule type" value="Genomic_DNA"/>
</dbReference>
<keyword evidence="4" id="KW-1185">Reference proteome</keyword>
<gene>
    <name evidence="3" type="ORF">SBRY_30555</name>
</gene>